<dbReference type="PANTHER" id="PTHR12001">
    <property type="entry name" value="GERANYLGERANYL PYROPHOSPHATE SYNTHASE"/>
    <property type="match status" value="1"/>
</dbReference>
<gene>
    <name evidence="4" type="ORF">QBC38DRAFT_489273</name>
</gene>
<dbReference type="Pfam" id="PF00348">
    <property type="entry name" value="polyprenyl_synt"/>
    <property type="match status" value="1"/>
</dbReference>
<sequence length="674" mass="75719">MEYLYSDPVDTTNYDDEGFASGIPVRVHKQAHLADRGAMRAQEDWKKEVGPLPIGFVGTMCPNGPNSTALMGAEMLPDRLEITAYGIELSFLIDDMVDQGESSESLSGIMKDLTDKINVTESGEWTLAHEKITPITRLLMKWITEMMQMDATRTLSTLKWFKNLYDPVAKALGRANLPDLDTYLQRRIVSVGSSLGFGILLFAMDLEIPDDQQQSCFALSKSGYICAALSNDYYSWDREFKMAARGEEGTQLHNAIEVLMRTKGLTIEEAKKLCIETAKHYGREYKKVFESLKDRDDLCADAYKMSCAMQLILSGSVFWSQRTPRYHPDRELPPVKGLKTAITSNGYVATNGVHNVKSGRPEAKIVRDVAPLGNEHLIAPSLYLDQAPSKGVRERLIKVLNIWYDVTEEDAALIKSAVALLYGASLMIDDIQDSSPLRHSCPSVHAIFGEAQTVNSTGFRYVQALLEVRKLNSERCMEIFCDELTNLYIGQSHDIFWIQGLECPSEDQYLSMVDGKTSGLFRMIARFLDAKSTFLVKPDLVSMVRFVSLLGRLFQIRDDYMNLTSLDYTKQKGFCEDLDKGKYSLPLIHALRKSAGDDIVTSNLLCNLLAQQRRDGKLTTKQKQIIVEQLEKLGSLAYTRDALDVLQGELREMAREMGIVENQEIKSMLAALEV</sequence>
<proteinExistence type="predicted"/>
<accession>A0AAN6YNT7</accession>
<dbReference type="InterPro" id="IPR000092">
    <property type="entry name" value="Polyprenyl_synt"/>
</dbReference>
<dbReference type="InterPro" id="IPR033749">
    <property type="entry name" value="Polyprenyl_synt_CS"/>
</dbReference>
<keyword evidence="5" id="KW-1185">Reference proteome</keyword>
<dbReference type="SUPFAM" id="SSF48576">
    <property type="entry name" value="Terpenoid synthases"/>
    <property type="match status" value="2"/>
</dbReference>
<evidence type="ECO:0000256" key="3">
    <source>
        <dbReference type="ARBA" id="ARBA00022842"/>
    </source>
</evidence>
<dbReference type="PANTHER" id="PTHR12001:SF72">
    <property type="entry name" value="THIJ_PFPI FAMILY PROTEIN (AFU_ORTHOLOGUE AFUA_3G01210)-RELATED"/>
    <property type="match status" value="1"/>
</dbReference>
<keyword evidence="1" id="KW-0808">Transferase</keyword>
<dbReference type="GO" id="GO:0008299">
    <property type="term" value="P:isoprenoid biosynthetic process"/>
    <property type="evidence" value="ECO:0007669"/>
    <property type="project" value="InterPro"/>
</dbReference>
<keyword evidence="3" id="KW-0460">Magnesium</keyword>
<name>A0AAN6YNT7_9PEZI</name>
<dbReference type="EMBL" id="MU865459">
    <property type="protein sequence ID" value="KAK4222678.1"/>
    <property type="molecule type" value="Genomic_DNA"/>
</dbReference>
<evidence type="ECO:0000313" key="5">
    <source>
        <dbReference type="Proteomes" id="UP001301958"/>
    </source>
</evidence>
<dbReference type="GO" id="GO:0043386">
    <property type="term" value="P:mycotoxin biosynthetic process"/>
    <property type="evidence" value="ECO:0007669"/>
    <property type="project" value="UniProtKB-ARBA"/>
</dbReference>
<protein>
    <submittedName>
        <fullName evidence="4">Isoprenoid synthase domain-containing protein</fullName>
    </submittedName>
</protein>
<dbReference type="PROSITE" id="PS00444">
    <property type="entry name" value="POLYPRENYL_SYNTHASE_2"/>
    <property type="match status" value="1"/>
</dbReference>
<comment type="caution">
    <text evidence="4">The sequence shown here is derived from an EMBL/GenBank/DDBJ whole genome shotgun (WGS) entry which is preliminary data.</text>
</comment>
<evidence type="ECO:0000313" key="4">
    <source>
        <dbReference type="EMBL" id="KAK4222678.1"/>
    </source>
</evidence>
<dbReference type="Gene3D" id="1.10.600.10">
    <property type="entry name" value="Farnesyl Diphosphate Synthase"/>
    <property type="match status" value="2"/>
</dbReference>
<dbReference type="InterPro" id="IPR008949">
    <property type="entry name" value="Isoprenoid_synthase_dom_sf"/>
</dbReference>
<dbReference type="GO" id="GO:0004659">
    <property type="term" value="F:prenyltransferase activity"/>
    <property type="evidence" value="ECO:0007669"/>
    <property type="project" value="InterPro"/>
</dbReference>
<dbReference type="AlphaFoldDB" id="A0AAN6YNT7"/>
<dbReference type="GO" id="GO:0046165">
    <property type="term" value="P:alcohol biosynthetic process"/>
    <property type="evidence" value="ECO:0007669"/>
    <property type="project" value="UniProtKB-ARBA"/>
</dbReference>
<dbReference type="Proteomes" id="UP001301958">
    <property type="component" value="Unassembled WGS sequence"/>
</dbReference>
<evidence type="ECO:0000256" key="2">
    <source>
        <dbReference type="ARBA" id="ARBA00022723"/>
    </source>
</evidence>
<organism evidence="4 5">
    <name type="scientific">Podospora fimiseda</name>
    <dbReference type="NCBI Taxonomy" id="252190"/>
    <lineage>
        <taxon>Eukaryota</taxon>
        <taxon>Fungi</taxon>
        <taxon>Dikarya</taxon>
        <taxon>Ascomycota</taxon>
        <taxon>Pezizomycotina</taxon>
        <taxon>Sordariomycetes</taxon>
        <taxon>Sordariomycetidae</taxon>
        <taxon>Sordariales</taxon>
        <taxon>Podosporaceae</taxon>
        <taxon>Podospora</taxon>
    </lineage>
</organism>
<reference evidence="4" key="2">
    <citation type="submission" date="2023-05" db="EMBL/GenBank/DDBJ databases">
        <authorList>
            <consortium name="Lawrence Berkeley National Laboratory"/>
            <person name="Steindorff A."/>
            <person name="Hensen N."/>
            <person name="Bonometti L."/>
            <person name="Westerberg I."/>
            <person name="Brannstrom I.O."/>
            <person name="Guillou S."/>
            <person name="Cros-Aarteil S."/>
            <person name="Calhoun S."/>
            <person name="Haridas S."/>
            <person name="Kuo A."/>
            <person name="Mondo S."/>
            <person name="Pangilinan J."/>
            <person name="Riley R."/>
            <person name="Labutti K."/>
            <person name="Andreopoulos B."/>
            <person name="Lipzen A."/>
            <person name="Chen C."/>
            <person name="Yanf M."/>
            <person name="Daum C."/>
            <person name="Ng V."/>
            <person name="Clum A."/>
            <person name="Ohm R."/>
            <person name="Martin F."/>
            <person name="Silar P."/>
            <person name="Natvig D."/>
            <person name="Lalanne C."/>
            <person name="Gautier V."/>
            <person name="Ament-Velasquez S.L."/>
            <person name="Kruys A."/>
            <person name="Hutchinson M.I."/>
            <person name="Powell A.J."/>
            <person name="Barry K."/>
            <person name="Miller A.N."/>
            <person name="Grigoriev I.V."/>
            <person name="Debuchy R."/>
            <person name="Gladieux P."/>
            <person name="Thoren M.H."/>
            <person name="Johannesson H."/>
        </authorList>
    </citation>
    <scope>NUCLEOTIDE SEQUENCE</scope>
    <source>
        <strain evidence="4">CBS 990.96</strain>
    </source>
</reference>
<evidence type="ECO:0000256" key="1">
    <source>
        <dbReference type="ARBA" id="ARBA00022679"/>
    </source>
</evidence>
<dbReference type="GO" id="GO:0046872">
    <property type="term" value="F:metal ion binding"/>
    <property type="evidence" value="ECO:0007669"/>
    <property type="project" value="UniProtKB-KW"/>
</dbReference>
<reference evidence="4" key="1">
    <citation type="journal article" date="2023" name="Mol. Phylogenet. Evol.">
        <title>Genome-scale phylogeny and comparative genomics of the fungal order Sordariales.</title>
        <authorList>
            <person name="Hensen N."/>
            <person name="Bonometti L."/>
            <person name="Westerberg I."/>
            <person name="Brannstrom I.O."/>
            <person name="Guillou S."/>
            <person name="Cros-Aarteil S."/>
            <person name="Calhoun S."/>
            <person name="Haridas S."/>
            <person name="Kuo A."/>
            <person name="Mondo S."/>
            <person name="Pangilinan J."/>
            <person name="Riley R."/>
            <person name="LaButti K."/>
            <person name="Andreopoulos B."/>
            <person name="Lipzen A."/>
            <person name="Chen C."/>
            <person name="Yan M."/>
            <person name="Daum C."/>
            <person name="Ng V."/>
            <person name="Clum A."/>
            <person name="Steindorff A."/>
            <person name="Ohm R.A."/>
            <person name="Martin F."/>
            <person name="Silar P."/>
            <person name="Natvig D.O."/>
            <person name="Lalanne C."/>
            <person name="Gautier V."/>
            <person name="Ament-Velasquez S.L."/>
            <person name="Kruys A."/>
            <person name="Hutchinson M.I."/>
            <person name="Powell A.J."/>
            <person name="Barry K."/>
            <person name="Miller A.N."/>
            <person name="Grigoriev I.V."/>
            <person name="Debuchy R."/>
            <person name="Gladieux P."/>
            <person name="Hiltunen Thoren M."/>
            <person name="Johannesson H."/>
        </authorList>
    </citation>
    <scope>NUCLEOTIDE SEQUENCE</scope>
    <source>
        <strain evidence="4">CBS 990.96</strain>
    </source>
</reference>
<dbReference type="Pfam" id="PF19086">
    <property type="entry name" value="Terpene_syn_C_2"/>
    <property type="match status" value="1"/>
</dbReference>
<keyword evidence="2" id="KW-0479">Metal-binding</keyword>